<feature type="compositionally biased region" description="Basic residues" evidence="1">
    <location>
        <begin position="68"/>
        <end position="93"/>
    </location>
</feature>
<evidence type="ECO:0000256" key="1">
    <source>
        <dbReference type="SAM" id="MobiDB-lite"/>
    </source>
</evidence>
<gene>
    <name evidence="2" type="ORF">PECUL_23A010002</name>
</gene>
<feature type="region of interest" description="Disordered" evidence="1">
    <location>
        <begin position="34"/>
        <end position="98"/>
    </location>
</feature>
<dbReference type="AlphaFoldDB" id="A0AAD1WLW2"/>
<reference evidence="2" key="1">
    <citation type="submission" date="2022-03" db="EMBL/GenBank/DDBJ databases">
        <authorList>
            <person name="Alioto T."/>
            <person name="Alioto T."/>
            <person name="Gomez Garrido J."/>
        </authorList>
    </citation>
    <scope>NUCLEOTIDE SEQUENCE</scope>
</reference>
<dbReference type="EMBL" id="OW240919">
    <property type="protein sequence ID" value="CAH2312665.1"/>
    <property type="molecule type" value="Genomic_DNA"/>
</dbReference>
<feature type="compositionally biased region" description="Polar residues" evidence="1">
    <location>
        <begin position="39"/>
        <end position="52"/>
    </location>
</feature>
<accession>A0AAD1WLW2</accession>
<evidence type="ECO:0000313" key="3">
    <source>
        <dbReference type="Proteomes" id="UP001295444"/>
    </source>
</evidence>
<organism evidence="2 3">
    <name type="scientific">Pelobates cultripes</name>
    <name type="common">Western spadefoot toad</name>
    <dbReference type="NCBI Taxonomy" id="61616"/>
    <lineage>
        <taxon>Eukaryota</taxon>
        <taxon>Metazoa</taxon>
        <taxon>Chordata</taxon>
        <taxon>Craniata</taxon>
        <taxon>Vertebrata</taxon>
        <taxon>Euteleostomi</taxon>
        <taxon>Amphibia</taxon>
        <taxon>Batrachia</taxon>
        <taxon>Anura</taxon>
        <taxon>Pelobatoidea</taxon>
        <taxon>Pelobatidae</taxon>
        <taxon>Pelobates</taxon>
    </lineage>
</organism>
<protein>
    <submittedName>
        <fullName evidence="2">Uncharacterized protein</fullName>
    </submittedName>
</protein>
<dbReference type="Proteomes" id="UP001295444">
    <property type="component" value="Chromosome 08"/>
</dbReference>
<keyword evidence="3" id="KW-1185">Reference proteome</keyword>
<name>A0AAD1WLW2_PELCU</name>
<proteinExistence type="predicted"/>
<sequence length="149" mass="17422">MAKLSTPDNGRRLPDLQLRLDKLLDNFWRKLESRMHPPASQQPNHLPKTQPQRGRKSPKVPTAQRASKWWRTKRRTLHQHKKPNIHEKHHQGHKAQMESTTAQVYLAAKESRGSQRLTPLLLQILHGGRPLRTTVTHKARPRFKIAEYP</sequence>
<evidence type="ECO:0000313" key="2">
    <source>
        <dbReference type="EMBL" id="CAH2312665.1"/>
    </source>
</evidence>